<dbReference type="PANTHER" id="PTHR11830">
    <property type="entry name" value="40S RIBOSOMAL PROTEIN S3A"/>
    <property type="match status" value="1"/>
</dbReference>
<dbReference type="GO" id="GO:0003735">
    <property type="term" value="F:structural constituent of ribosome"/>
    <property type="evidence" value="ECO:0007669"/>
    <property type="project" value="InterPro"/>
</dbReference>
<proteinExistence type="inferred from homology"/>
<evidence type="ECO:0000256" key="7">
    <source>
        <dbReference type="SAM" id="MobiDB-lite"/>
    </source>
</evidence>
<keyword evidence="1" id="KW-0963">Cytoplasm</keyword>
<dbReference type="AlphaFoldDB" id="A0A0G4NPD2"/>
<evidence type="ECO:0000256" key="6">
    <source>
        <dbReference type="RuleBase" id="RU000668"/>
    </source>
</evidence>
<organism evidence="8 9">
    <name type="scientific">Verticillium longisporum</name>
    <name type="common">Verticillium dahliae var. longisporum</name>
    <dbReference type="NCBI Taxonomy" id="100787"/>
    <lineage>
        <taxon>Eukaryota</taxon>
        <taxon>Fungi</taxon>
        <taxon>Dikarya</taxon>
        <taxon>Ascomycota</taxon>
        <taxon>Pezizomycotina</taxon>
        <taxon>Sordariomycetes</taxon>
        <taxon>Hypocreomycetidae</taxon>
        <taxon>Glomerellales</taxon>
        <taxon>Plectosphaerellaceae</taxon>
        <taxon>Verticillium</taxon>
    </lineage>
</organism>
<name>A0A0G4NPD2_VERLO</name>
<evidence type="ECO:0000256" key="4">
    <source>
        <dbReference type="ARBA" id="ARBA00023274"/>
    </source>
</evidence>
<feature type="region of interest" description="Disordered" evidence="7">
    <location>
        <begin position="1"/>
        <end position="20"/>
    </location>
</feature>
<evidence type="ECO:0000256" key="3">
    <source>
        <dbReference type="ARBA" id="ARBA00022990"/>
    </source>
</evidence>
<keyword evidence="4 6" id="KW-0687">Ribonucleoprotein</keyword>
<feature type="non-terminal residue" evidence="8">
    <location>
        <position position="139"/>
    </location>
</feature>
<dbReference type="GO" id="GO:0005840">
    <property type="term" value="C:ribosome"/>
    <property type="evidence" value="ECO:0007669"/>
    <property type="project" value="UniProtKB-KW"/>
</dbReference>
<evidence type="ECO:0000313" key="9">
    <source>
        <dbReference type="Proteomes" id="UP000045706"/>
    </source>
</evidence>
<dbReference type="EMBL" id="CVQI01037384">
    <property type="protein sequence ID" value="CRK48343.1"/>
    <property type="molecule type" value="Genomic_DNA"/>
</dbReference>
<dbReference type="InterPro" id="IPR018281">
    <property type="entry name" value="Ribosomal_eS1_CS"/>
</dbReference>
<gene>
    <name evidence="8" type="ORF">BN1723_007985</name>
</gene>
<dbReference type="Proteomes" id="UP000045706">
    <property type="component" value="Unassembled WGS sequence"/>
</dbReference>
<evidence type="ECO:0000256" key="1">
    <source>
        <dbReference type="ARBA" id="ARBA00022490"/>
    </source>
</evidence>
<dbReference type="GO" id="GO:0006412">
    <property type="term" value="P:translation"/>
    <property type="evidence" value="ECO:0007669"/>
    <property type="project" value="InterPro"/>
</dbReference>
<sequence>MAVGKNKRLSKGKKGLKKKTVDPFSRKDWYQIKAPAPFAVRDVGKTLVNRTTGLKNANDALKGRILEVSLADLQKDEDHAFRKVKLRVDEIQGKNCLTNFHGLDFTSDKLRSLPIGRDRNFGDFGAIARQRRFRYRVVF</sequence>
<protein>
    <recommendedName>
        <fullName evidence="5">40S ribosomal protein S1</fullName>
    </recommendedName>
</protein>
<comment type="similarity">
    <text evidence="6">Belongs to the eukaryotic ribosomal protein eS1 family.</text>
</comment>
<evidence type="ECO:0000313" key="8">
    <source>
        <dbReference type="EMBL" id="CRK48343.1"/>
    </source>
</evidence>
<keyword evidence="3" id="KW-0007">Acetylation</keyword>
<dbReference type="InterPro" id="IPR001593">
    <property type="entry name" value="Ribosomal_eS1"/>
</dbReference>
<dbReference type="SMART" id="SM01397">
    <property type="entry name" value="Ribosomal_S3Ae"/>
    <property type="match status" value="1"/>
</dbReference>
<dbReference type="GO" id="GO:1990904">
    <property type="term" value="C:ribonucleoprotein complex"/>
    <property type="evidence" value="ECO:0007669"/>
    <property type="project" value="UniProtKB-KW"/>
</dbReference>
<dbReference type="Pfam" id="PF01015">
    <property type="entry name" value="Ribosomal_S3Ae"/>
    <property type="match status" value="1"/>
</dbReference>
<dbReference type="PROSITE" id="PS01191">
    <property type="entry name" value="RIBOSOMAL_S3AE"/>
    <property type="match status" value="1"/>
</dbReference>
<accession>A0A0G4NPD2</accession>
<feature type="compositionally biased region" description="Basic residues" evidence="7">
    <location>
        <begin position="1"/>
        <end position="18"/>
    </location>
</feature>
<keyword evidence="2 6" id="KW-0689">Ribosomal protein</keyword>
<reference evidence="9" key="1">
    <citation type="submission" date="2015-05" db="EMBL/GenBank/DDBJ databases">
        <authorList>
            <person name="Fogelqvist Johan"/>
        </authorList>
    </citation>
    <scope>NUCLEOTIDE SEQUENCE [LARGE SCALE GENOMIC DNA]</scope>
</reference>
<evidence type="ECO:0000256" key="5">
    <source>
        <dbReference type="ARBA" id="ARBA00035406"/>
    </source>
</evidence>
<evidence type="ECO:0000256" key="2">
    <source>
        <dbReference type="ARBA" id="ARBA00022980"/>
    </source>
</evidence>